<dbReference type="SUPFAM" id="SSF51604">
    <property type="entry name" value="Enolase C-terminal domain-like"/>
    <property type="match status" value="1"/>
</dbReference>
<dbReference type="PANTHER" id="PTHR48080">
    <property type="entry name" value="D-GALACTONATE DEHYDRATASE-RELATED"/>
    <property type="match status" value="1"/>
</dbReference>
<dbReference type="EMBL" id="JAXCEH010000003">
    <property type="protein sequence ID" value="MFA1553391.1"/>
    <property type="molecule type" value="Genomic_DNA"/>
</dbReference>
<dbReference type="PANTHER" id="PTHR48080:SF2">
    <property type="entry name" value="D-GALACTONATE DEHYDRATASE"/>
    <property type="match status" value="1"/>
</dbReference>
<dbReference type="InterPro" id="IPR029017">
    <property type="entry name" value="Enolase-like_N"/>
</dbReference>
<dbReference type="InterPro" id="IPR029065">
    <property type="entry name" value="Enolase_C-like"/>
</dbReference>
<name>A0ABV4QS18_9ACTN</name>
<accession>A0ABV4QS18</accession>
<dbReference type="Gene3D" id="3.20.20.120">
    <property type="entry name" value="Enolase-like C-terminal domain"/>
    <property type="match status" value="1"/>
</dbReference>
<protein>
    <submittedName>
        <fullName evidence="3">Mandelate racemase/muconate lactonizing enzyme family protein</fullName>
    </submittedName>
</protein>
<dbReference type="CDD" id="cd03316">
    <property type="entry name" value="MR_like"/>
    <property type="match status" value="1"/>
</dbReference>
<proteinExistence type="predicted"/>
<dbReference type="SUPFAM" id="SSF54826">
    <property type="entry name" value="Enolase N-terminal domain-like"/>
    <property type="match status" value="1"/>
</dbReference>
<keyword evidence="1" id="KW-0456">Lyase</keyword>
<evidence type="ECO:0000313" key="4">
    <source>
        <dbReference type="Proteomes" id="UP001569904"/>
    </source>
</evidence>
<dbReference type="RefSeq" id="WP_371939787.1">
    <property type="nucleotide sequence ID" value="NZ_JAXCEH010000003.1"/>
</dbReference>
<dbReference type="Pfam" id="PF13378">
    <property type="entry name" value="MR_MLE_C"/>
    <property type="match status" value="1"/>
</dbReference>
<dbReference type="SFLD" id="SFLDG00179">
    <property type="entry name" value="mandelate_racemase"/>
    <property type="match status" value="1"/>
</dbReference>
<dbReference type="SFLD" id="SFLDS00001">
    <property type="entry name" value="Enolase"/>
    <property type="match status" value="1"/>
</dbReference>
<keyword evidence="4" id="KW-1185">Reference proteome</keyword>
<dbReference type="SMART" id="SM00922">
    <property type="entry name" value="MR_MLE"/>
    <property type="match status" value="1"/>
</dbReference>
<reference evidence="3 4" key="1">
    <citation type="submission" date="2023-11" db="EMBL/GenBank/DDBJ databases">
        <title>Actinomadura monticuli sp. nov., isolated from volcanic ash.</title>
        <authorList>
            <person name="Lee S.D."/>
            <person name="Yang H."/>
            <person name="Kim I.S."/>
        </authorList>
    </citation>
    <scope>NUCLEOTIDE SEQUENCE [LARGE SCALE GENOMIC DNA]</scope>
    <source>
        <strain evidence="3 4">DSM 45346</strain>
    </source>
</reference>
<sequence>MSEPLPDGPQHGPPQGPLPIDEVRVRVLEAPLPDPVRMSFAALAARRACLVEIRSGDLVGIGESWVNHPAWAWRERVATLAEGVVPLLLGADASGIGALRARLAGRLLPLGRQWGAPGPVWQAISGVDMALWDLAGKAARRPLAALLDGAPPRDVPVYASGIGPDRVEELTERALARGFRAVKVKIGFGAERDAAIVRAARAVAGDDIALFADANQAWTVGEAVRMCAILRDHGVRWCEEPVDGNALADLEDVHARTGMPLATGENVYTPEDFARYSASPAVAYIQPDTAKTGGVTTALDVGRAAPAHGTALALHCYSGALGVAAAAHVAAAAGAAWVELDVRDDPLRTELAVTAPEPSDGRLAVPSGPGLGLVIDEERAASRTVHSARWDRAGLKEKDTP</sequence>
<dbReference type="Gene3D" id="3.30.390.10">
    <property type="entry name" value="Enolase-like, N-terminal domain"/>
    <property type="match status" value="1"/>
</dbReference>
<dbReference type="InterPro" id="IPR013341">
    <property type="entry name" value="Mandelate_racemase_N_dom"/>
</dbReference>
<dbReference type="InterPro" id="IPR034593">
    <property type="entry name" value="DgoD-like"/>
</dbReference>
<evidence type="ECO:0000313" key="3">
    <source>
        <dbReference type="EMBL" id="MFA1553391.1"/>
    </source>
</evidence>
<dbReference type="InterPro" id="IPR036849">
    <property type="entry name" value="Enolase-like_C_sf"/>
</dbReference>
<comment type="caution">
    <text evidence="3">The sequence shown here is derived from an EMBL/GenBank/DDBJ whole genome shotgun (WGS) entry which is preliminary data.</text>
</comment>
<dbReference type="Pfam" id="PF02746">
    <property type="entry name" value="MR_MLE_N"/>
    <property type="match status" value="1"/>
</dbReference>
<evidence type="ECO:0000256" key="1">
    <source>
        <dbReference type="ARBA" id="ARBA00023239"/>
    </source>
</evidence>
<organism evidence="3 4">
    <name type="scientific">Actinomadura chokoriensis</name>
    <dbReference type="NCBI Taxonomy" id="454156"/>
    <lineage>
        <taxon>Bacteria</taxon>
        <taxon>Bacillati</taxon>
        <taxon>Actinomycetota</taxon>
        <taxon>Actinomycetes</taxon>
        <taxon>Streptosporangiales</taxon>
        <taxon>Thermomonosporaceae</taxon>
        <taxon>Actinomadura</taxon>
    </lineage>
</organism>
<evidence type="ECO:0000259" key="2">
    <source>
        <dbReference type="SMART" id="SM00922"/>
    </source>
</evidence>
<feature type="domain" description="Mandelate racemase/muconate lactonizing enzyme C-terminal" evidence="2">
    <location>
        <begin position="164"/>
        <end position="260"/>
    </location>
</feature>
<dbReference type="InterPro" id="IPR013342">
    <property type="entry name" value="Mandelate_racemase_C"/>
</dbReference>
<dbReference type="Proteomes" id="UP001569904">
    <property type="component" value="Unassembled WGS sequence"/>
</dbReference>
<gene>
    <name evidence="3" type="ORF">SM436_06770</name>
</gene>